<name>A0A9Q8UWE7_PASFU</name>
<sequence length="240" mass="25895">MAKKSGQPPKKATFLDLPPELRDLVCKTAISLATQLDQIVASGRLKATDIIPVGQIVLELCSVCCLINKMFSGLRPLSTPTIADLNTHAIDEGCCSCCSVLDLMDLDGAVLGSFSDDGDDAPVPQETQTAALKLVLIEVERVIDALDRIMGVSSKQSVELRRKPSLESMAKHIRQGLKKLPFYGKKFPGQSQSPSRLPVGRSLSSLSGPVQTRLQKVSSNESFTTAFEALADVPCDRKVR</sequence>
<keyword evidence="2" id="KW-1185">Reference proteome</keyword>
<evidence type="ECO:0000313" key="2">
    <source>
        <dbReference type="Proteomes" id="UP000756132"/>
    </source>
</evidence>
<reference evidence="1" key="2">
    <citation type="journal article" date="2022" name="Microb. Genom.">
        <title>A chromosome-scale genome assembly of the tomato pathogen Cladosporium fulvum reveals a compartmentalized genome architecture and the presence of a dispensable chromosome.</title>
        <authorList>
            <person name="Zaccaron A.Z."/>
            <person name="Chen L.H."/>
            <person name="Samaras A."/>
            <person name="Stergiopoulos I."/>
        </authorList>
    </citation>
    <scope>NUCLEOTIDE SEQUENCE</scope>
    <source>
        <strain evidence="1">Race5_Kim</strain>
    </source>
</reference>
<dbReference type="EMBL" id="CP090175">
    <property type="protein sequence ID" value="UJO24941.1"/>
    <property type="molecule type" value="Genomic_DNA"/>
</dbReference>
<gene>
    <name evidence="1" type="ORF">CLAFUR5_14381</name>
</gene>
<dbReference type="AlphaFoldDB" id="A0A9Q8UWE7"/>
<accession>A0A9Q8UWE7</accession>
<dbReference type="OrthoDB" id="10509547at2759"/>
<dbReference type="Proteomes" id="UP000756132">
    <property type="component" value="Chromosome 13"/>
</dbReference>
<dbReference type="KEGG" id="ffu:CLAFUR5_14381"/>
<protein>
    <submittedName>
        <fullName evidence="1">Uncharacterized protein</fullName>
    </submittedName>
</protein>
<organism evidence="1 2">
    <name type="scientific">Passalora fulva</name>
    <name type="common">Tomato leaf mold</name>
    <name type="synonym">Cladosporium fulvum</name>
    <dbReference type="NCBI Taxonomy" id="5499"/>
    <lineage>
        <taxon>Eukaryota</taxon>
        <taxon>Fungi</taxon>
        <taxon>Dikarya</taxon>
        <taxon>Ascomycota</taxon>
        <taxon>Pezizomycotina</taxon>
        <taxon>Dothideomycetes</taxon>
        <taxon>Dothideomycetidae</taxon>
        <taxon>Mycosphaerellales</taxon>
        <taxon>Mycosphaerellaceae</taxon>
        <taxon>Fulvia</taxon>
    </lineage>
</organism>
<dbReference type="RefSeq" id="XP_047769307.1">
    <property type="nucleotide sequence ID" value="XM_047913529.1"/>
</dbReference>
<reference evidence="1" key="1">
    <citation type="submission" date="2021-12" db="EMBL/GenBank/DDBJ databases">
        <authorList>
            <person name="Zaccaron A."/>
            <person name="Stergiopoulos I."/>
        </authorList>
    </citation>
    <scope>NUCLEOTIDE SEQUENCE</scope>
    <source>
        <strain evidence="1">Race5_Kim</strain>
    </source>
</reference>
<evidence type="ECO:0000313" key="1">
    <source>
        <dbReference type="EMBL" id="UJO24941.1"/>
    </source>
</evidence>
<dbReference type="GeneID" id="71994259"/>
<proteinExistence type="predicted"/>